<organism evidence="1 2">
    <name type="scientific">Vibrio paucivorans</name>
    <dbReference type="NCBI Taxonomy" id="2829489"/>
    <lineage>
        <taxon>Bacteria</taxon>
        <taxon>Pseudomonadati</taxon>
        <taxon>Pseudomonadota</taxon>
        <taxon>Gammaproteobacteria</taxon>
        <taxon>Vibrionales</taxon>
        <taxon>Vibrionaceae</taxon>
        <taxon>Vibrio</taxon>
    </lineage>
</organism>
<evidence type="ECO:0000313" key="2">
    <source>
        <dbReference type="Proteomes" id="UP001155586"/>
    </source>
</evidence>
<dbReference type="Proteomes" id="UP001155586">
    <property type="component" value="Unassembled WGS sequence"/>
</dbReference>
<dbReference type="AlphaFoldDB" id="A0A9X3HS98"/>
<gene>
    <name evidence="1" type="ORF">MD483_09605</name>
</gene>
<comment type="caution">
    <text evidence="1">The sequence shown here is derived from an EMBL/GenBank/DDBJ whole genome shotgun (WGS) entry which is preliminary data.</text>
</comment>
<sequence>MKVLQIGEFSPSHTDVVFACRESALQRNMLKTIGRFAEGSGSIAFLEDKGLGAKYKALFESGFGLHIEKINNALYVADINDVIKMNERKLDFESMKALNEGVETVEYLSESEFVSHIEKSDSDSFTDLFFSHKSLIDSDCDEVAYDVGQVTADGKFTLRSDIANLISSDFEIALDNDGEWEILNKTLTAREVVNIIKFLRQSEINESEGVSVDELAEVQGLLSKLALEQRHGNLDEVEATKTELNDILDSFENAQPPAKGIDVVKKQMESITKDRDIVTESLSWLRKVGF</sequence>
<name>A0A9X3HS98_9VIBR</name>
<protein>
    <submittedName>
        <fullName evidence="1">Uncharacterized protein</fullName>
    </submittedName>
</protein>
<evidence type="ECO:0000313" key="1">
    <source>
        <dbReference type="EMBL" id="MCW8334077.1"/>
    </source>
</evidence>
<proteinExistence type="predicted"/>
<accession>A0A9X3HS98</accession>
<dbReference type="RefSeq" id="WP_265687481.1">
    <property type="nucleotide sequence ID" value="NZ_JAKRRX010000044.1"/>
</dbReference>
<dbReference type="EMBL" id="JAKRRX010000044">
    <property type="protein sequence ID" value="MCW8334077.1"/>
    <property type="molecule type" value="Genomic_DNA"/>
</dbReference>
<keyword evidence="2" id="KW-1185">Reference proteome</keyword>
<reference evidence="1" key="1">
    <citation type="submission" date="2022-02" db="EMBL/GenBank/DDBJ databases">
        <title>Vibrio sp. nov., a new bacterium isolated from Bohai sea, China.</title>
        <authorList>
            <person name="Yuan Y."/>
        </authorList>
    </citation>
    <scope>NUCLEOTIDE SEQUENCE</scope>
    <source>
        <strain evidence="1">DBSS07</strain>
    </source>
</reference>